<dbReference type="EMBL" id="CATNWA010014524">
    <property type="protein sequence ID" value="CAI9572870.1"/>
    <property type="molecule type" value="Genomic_DNA"/>
</dbReference>
<feature type="non-terminal residue" evidence="1">
    <location>
        <position position="51"/>
    </location>
</feature>
<comment type="caution">
    <text evidence="1">The sequence shown here is derived from an EMBL/GenBank/DDBJ whole genome shotgun (WGS) entry which is preliminary data.</text>
</comment>
<accession>A0ABN9DJS7</accession>
<protein>
    <submittedName>
        <fullName evidence="1">Uncharacterized protein</fullName>
    </submittedName>
</protein>
<reference evidence="1" key="1">
    <citation type="submission" date="2023-05" db="EMBL/GenBank/DDBJ databases">
        <authorList>
            <person name="Stuckert A."/>
        </authorList>
    </citation>
    <scope>NUCLEOTIDE SEQUENCE</scope>
</reference>
<gene>
    <name evidence="1" type="ORF">SPARVUS_LOCUS7519200</name>
</gene>
<evidence type="ECO:0000313" key="1">
    <source>
        <dbReference type="EMBL" id="CAI9572870.1"/>
    </source>
</evidence>
<organism evidence="1 2">
    <name type="scientific">Staurois parvus</name>
    <dbReference type="NCBI Taxonomy" id="386267"/>
    <lineage>
        <taxon>Eukaryota</taxon>
        <taxon>Metazoa</taxon>
        <taxon>Chordata</taxon>
        <taxon>Craniata</taxon>
        <taxon>Vertebrata</taxon>
        <taxon>Euteleostomi</taxon>
        <taxon>Amphibia</taxon>
        <taxon>Batrachia</taxon>
        <taxon>Anura</taxon>
        <taxon>Neobatrachia</taxon>
        <taxon>Ranoidea</taxon>
        <taxon>Ranidae</taxon>
        <taxon>Staurois</taxon>
    </lineage>
</organism>
<keyword evidence="2" id="KW-1185">Reference proteome</keyword>
<proteinExistence type="predicted"/>
<evidence type="ECO:0000313" key="2">
    <source>
        <dbReference type="Proteomes" id="UP001162483"/>
    </source>
</evidence>
<sequence>MGPPGNRVSWGPRVLAHAQKTNECTRGITWGPLLILGPWAVPKCSNGQSAP</sequence>
<dbReference type="Proteomes" id="UP001162483">
    <property type="component" value="Unassembled WGS sequence"/>
</dbReference>
<name>A0ABN9DJS7_9NEOB</name>